<evidence type="ECO:0000313" key="2">
    <source>
        <dbReference type="EMBL" id="CUE71078.1"/>
    </source>
</evidence>
<organism evidence="2 3">
    <name type="scientific">Bodo saltans</name>
    <name type="common">Flagellated protozoan</name>
    <dbReference type="NCBI Taxonomy" id="75058"/>
    <lineage>
        <taxon>Eukaryota</taxon>
        <taxon>Discoba</taxon>
        <taxon>Euglenozoa</taxon>
        <taxon>Kinetoplastea</taxon>
        <taxon>Metakinetoplastina</taxon>
        <taxon>Eubodonida</taxon>
        <taxon>Bodonidae</taxon>
        <taxon>Bodo</taxon>
    </lineage>
</organism>
<proteinExistence type="predicted"/>
<keyword evidence="3" id="KW-1185">Reference proteome</keyword>
<accession>A0A0S4IND1</accession>
<dbReference type="Proteomes" id="UP000051952">
    <property type="component" value="Unassembled WGS sequence"/>
</dbReference>
<gene>
    <name evidence="2" type="ORF">BSAL_52835</name>
</gene>
<dbReference type="VEuPathDB" id="TriTrypDB:BSAL_52835"/>
<evidence type="ECO:0000313" key="3">
    <source>
        <dbReference type="Proteomes" id="UP000051952"/>
    </source>
</evidence>
<dbReference type="AlphaFoldDB" id="A0A0S4IND1"/>
<sequence>MTVVIERNDVVCPCAVAEITGSRGSANSKLAFLKSQTRRRQDRLNAGNDTLSWSSRRFAACSMALVPPADAIFRFFPPHSPVVAFHSKLPSPFLSLHRFCSSREVTTLRFLKESSATKKKKTCEKQDISPNDGIGEGRHKQPPTKPRTVFLRRREKGCTTPCPSGFDSSLSNLAKKKTL</sequence>
<protein>
    <submittedName>
        <fullName evidence="2">Uncharacterized protein</fullName>
    </submittedName>
</protein>
<dbReference type="EMBL" id="CYKH01000099">
    <property type="protein sequence ID" value="CUE71078.1"/>
    <property type="molecule type" value="Genomic_DNA"/>
</dbReference>
<evidence type="ECO:0000256" key="1">
    <source>
        <dbReference type="SAM" id="MobiDB-lite"/>
    </source>
</evidence>
<reference evidence="3" key="1">
    <citation type="submission" date="2015-09" db="EMBL/GenBank/DDBJ databases">
        <authorList>
            <consortium name="Pathogen Informatics"/>
        </authorList>
    </citation>
    <scope>NUCLEOTIDE SEQUENCE [LARGE SCALE GENOMIC DNA]</scope>
    <source>
        <strain evidence="3">Lake Konstanz</strain>
    </source>
</reference>
<name>A0A0S4IND1_BODSA</name>
<feature type="region of interest" description="Disordered" evidence="1">
    <location>
        <begin position="119"/>
        <end position="168"/>
    </location>
</feature>